<keyword evidence="3" id="KW-1185">Reference proteome</keyword>
<comment type="caution">
    <text evidence="2">The sequence shown here is derived from an EMBL/GenBank/DDBJ whole genome shotgun (WGS) entry which is preliminary data.</text>
</comment>
<dbReference type="AlphaFoldDB" id="A0AA36HYS9"/>
<evidence type="ECO:0000256" key="1">
    <source>
        <dbReference type="SAM" id="MobiDB-lite"/>
    </source>
</evidence>
<dbReference type="Proteomes" id="UP001178507">
    <property type="component" value="Unassembled WGS sequence"/>
</dbReference>
<dbReference type="EMBL" id="CAUJNA010000451">
    <property type="protein sequence ID" value="CAJ1377275.1"/>
    <property type="molecule type" value="Genomic_DNA"/>
</dbReference>
<feature type="non-terminal residue" evidence="2">
    <location>
        <position position="1"/>
    </location>
</feature>
<feature type="region of interest" description="Disordered" evidence="1">
    <location>
        <begin position="124"/>
        <end position="173"/>
    </location>
</feature>
<feature type="compositionally biased region" description="Basic and acidic residues" evidence="1">
    <location>
        <begin position="415"/>
        <end position="427"/>
    </location>
</feature>
<feature type="region of interest" description="Disordered" evidence="1">
    <location>
        <begin position="405"/>
        <end position="427"/>
    </location>
</feature>
<organism evidence="2 3">
    <name type="scientific">Effrenium voratum</name>
    <dbReference type="NCBI Taxonomy" id="2562239"/>
    <lineage>
        <taxon>Eukaryota</taxon>
        <taxon>Sar</taxon>
        <taxon>Alveolata</taxon>
        <taxon>Dinophyceae</taxon>
        <taxon>Suessiales</taxon>
        <taxon>Symbiodiniaceae</taxon>
        <taxon>Effrenium</taxon>
    </lineage>
</organism>
<sequence>VLFNAGKDEVQLAVSELFLLQYGISMKPGDQGQPGPSTKAAYGEIAAAVHLTDKAIIPNVISAVIHRLGEMCAQHPLVLVDFPPLGDLKCENQRLEFLPKSKKRAPVASTEPGRTVFSLMQRRRKADPLEGEEAPSAQELRPGHTILPPEMHPRPPLGTSPRRGQASPFRSNASVGAESASVLETVFVRSQPAKAIDYPPLLDEFSRTLAAPYGEDLHHGSSSGRIAAHLSLAAGMLAWSHEAKCLKWRPKRTPKKDGKGQQPEFAPMDILEREFENSQILPGSSLEIELNEAGVSRRMFYGGLLRYNYYVNAGIGDGAVAPVNNEWLENVAFLVEADRLFKDLPPEVVAEIVEQVTGEMKAGYVRACKRAIADYIFKDSASRDRALVPFVPMPVPDWGTVPFEGIEGTEGGPPDEWRDGIEENRNA</sequence>
<reference evidence="2" key="1">
    <citation type="submission" date="2023-08" db="EMBL/GenBank/DDBJ databases">
        <authorList>
            <person name="Chen Y."/>
            <person name="Shah S."/>
            <person name="Dougan E. K."/>
            <person name="Thang M."/>
            <person name="Chan C."/>
        </authorList>
    </citation>
    <scope>NUCLEOTIDE SEQUENCE</scope>
</reference>
<accession>A0AA36HYS9</accession>
<protein>
    <submittedName>
        <fullName evidence="2">Uncharacterized protein</fullName>
    </submittedName>
</protein>
<proteinExistence type="predicted"/>
<feature type="non-terminal residue" evidence="2">
    <location>
        <position position="427"/>
    </location>
</feature>
<gene>
    <name evidence="2" type="ORF">EVOR1521_LOCUS6116</name>
</gene>
<evidence type="ECO:0000313" key="2">
    <source>
        <dbReference type="EMBL" id="CAJ1377275.1"/>
    </source>
</evidence>
<evidence type="ECO:0000313" key="3">
    <source>
        <dbReference type="Proteomes" id="UP001178507"/>
    </source>
</evidence>
<name>A0AA36HYS9_9DINO</name>